<keyword evidence="1" id="KW-0479">Metal-binding</keyword>
<dbReference type="InterPro" id="IPR001878">
    <property type="entry name" value="Znf_CCHC"/>
</dbReference>
<feature type="compositionally biased region" description="Polar residues" evidence="2">
    <location>
        <begin position="409"/>
        <end position="420"/>
    </location>
</feature>
<dbReference type="AlphaFoldDB" id="A0A8T3C4F7"/>
<proteinExistence type="predicted"/>
<keyword evidence="1" id="KW-0863">Zinc-finger</keyword>
<organism evidence="4 5">
    <name type="scientific">Dendrobium nobile</name>
    <name type="common">Orchid</name>
    <dbReference type="NCBI Taxonomy" id="94219"/>
    <lineage>
        <taxon>Eukaryota</taxon>
        <taxon>Viridiplantae</taxon>
        <taxon>Streptophyta</taxon>
        <taxon>Embryophyta</taxon>
        <taxon>Tracheophyta</taxon>
        <taxon>Spermatophyta</taxon>
        <taxon>Magnoliopsida</taxon>
        <taxon>Liliopsida</taxon>
        <taxon>Asparagales</taxon>
        <taxon>Orchidaceae</taxon>
        <taxon>Epidendroideae</taxon>
        <taxon>Malaxideae</taxon>
        <taxon>Dendrobiinae</taxon>
        <taxon>Dendrobium</taxon>
    </lineage>
</organism>
<feature type="region of interest" description="Disordered" evidence="2">
    <location>
        <begin position="345"/>
        <end position="366"/>
    </location>
</feature>
<name>A0A8T3C4F7_DENNO</name>
<feature type="domain" description="CCHC-type" evidence="3">
    <location>
        <begin position="278"/>
        <end position="292"/>
    </location>
</feature>
<comment type="caution">
    <text evidence="4">The sequence shown here is derived from an EMBL/GenBank/DDBJ whole genome shotgun (WGS) entry which is preliminary data.</text>
</comment>
<feature type="region of interest" description="Disordered" evidence="2">
    <location>
        <begin position="396"/>
        <end position="452"/>
    </location>
</feature>
<sequence length="513" mass="56315">MEVSEDVTDWSNKLINGASVEEGMAVTEMEVAVHDVAGVIGEGSSSSGLRKPTECTSDACGNVDVGQSNVNSGENRGKGVTPRTYVAASMGNPWKKPDHVPILHPEDFNAISGDGISIDLNLDRVRANMEMLDRAVVGKILGRRASFFLLKSEIQRQWGRNEVLRGGPWFIGGNLVGLDRWTPNFSPASMEGLSSPVWIRLPNLPLQYWDERNIARIATKIGTPLWIDALTANWGRREYARVCVRMNLANKLQAGVWVNGWNGRFYQKVEYEGIGVMCFGCGKIGHRRDHCPLKDGGHADVGTRKTGEQLKQNEPMVKNTEQSSARIERTEKVQTRTAIHPVVKIEGGGHSKGGDSRIVDGGKDGKQGAIVGPSTGKECTQESDDELGPWIQVPPRRRRSARPTGRNFVGNSNRQLQGNPKQIGLGKVDAPQSTLKPTHKQSRMGFKKPLPFTACMPPPLPKTNRFKFMKELSQLGPITEFSRKRRKEMIDITNGGEDSPIDSGGGDASPFVF</sequence>
<feature type="compositionally biased region" description="Basic residues" evidence="2">
    <location>
        <begin position="437"/>
        <end position="446"/>
    </location>
</feature>
<dbReference type="GO" id="GO:0003676">
    <property type="term" value="F:nucleic acid binding"/>
    <property type="evidence" value="ECO:0007669"/>
    <property type="project" value="InterPro"/>
</dbReference>
<protein>
    <recommendedName>
        <fullName evidence="3">CCHC-type domain-containing protein</fullName>
    </recommendedName>
</protein>
<dbReference type="EMBL" id="JAGYWB010000004">
    <property type="protein sequence ID" value="KAI0524521.1"/>
    <property type="molecule type" value="Genomic_DNA"/>
</dbReference>
<dbReference type="Proteomes" id="UP000829196">
    <property type="component" value="Unassembled WGS sequence"/>
</dbReference>
<feature type="compositionally biased region" description="Basic and acidic residues" evidence="2">
    <location>
        <begin position="347"/>
        <end position="366"/>
    </location>
</feature>
<keyword evidence="1" id="KW-0862">Zinc</keyword>
<evidence type="ECO:0000313" key="5">
    <source>
        <dbReference type="Proteomes" id="UP000829196"/>
    </source>
</evidence>
<evidence type="ECO:0000313" key="4">
    <source>
        <dbReference type="EMBL" id="KAI0524521.1"/>
    </source>
</evidence>
<evidence type="ECO:0000259" key="3">
    <source>
        <dbReference type="PROSITE" id="PS50158"/>
    </source>
</evidence>
<dbReference type="OrthoDB" id="913442at2759"/>
<dbReference type="SUPFAM" id="SSF57756">
    <property type="entry name" value="Retrovirus zinc finger-like domains"/>
    <property type="match status" value="1"/>
</dbReference>
<dbReference type="InterPro" id="IPR040256">
    <property type="entry name" value="At4g02000-like"/>
</dbReference>
<dbReference type="PANTHER" id="PTHR31286">
    <property type="entry name" value="GLYCINE-RICH CELL WALL STRUCTURAL PROTEIN 1.8-LIKE"/>
    <property type="match status" value="1"/>
</dbReference>
<gene>
    <name evidence="4" type="ORF">KFK09_003895</name>
</gene>
<feature type="region of interest" description="Disordered" evidence="2">
    <location>
        <begin position="492"/>
        <end position="513"/>
    </location>
</feature>
<keyword evidence="5" id="KW-1185">Reference proteome</keyword>
<reference evidence="4" key="1">
    <citation type="journal article" date="2022" name="Front. Genet.">
        <title>Chromosome-Scale Assembly of the Dendrobium nobile Genome Provides Insights Into the Molecular Mechanism of the Biosynthesis of the Medicinal Active Ingredient of Dendrobium.</title>
        <authorList>
            <person name="Xu Q."/>
            <person name="Niu S.-C."/>
            <person name="Li K.-L."/>
            <person name="Zheng P.-J."/>
            <person name="Zhang X.-J."/>
            <person name="Jia Y."/>
            <person name="Liu Y."/>
            <person name="Niu Y.-X."/>
            <person name="Yu L.-H."/>
            <person name="Chen D.-F."/>
            <person name="Zhang G.-Q."/>
        </authorList>
    </citation>
    <scope>NUCLEOTIDE SEQUENCE</scope>
    <source>
        <tissue evidence="4">Leaf</tissue>
    </source>
</reference>
<accession>A0A8T3C4F7</accession>
<dbReference type="InterPro" id="IPR036875">
    <property type="entry name" value="Znf_CCHC_sf"/>
</dbReference>
<evidence type="ECO:0000256" key="2">
    <source>
        <dbReference type="SAM" id="MobiDB-lite"/>
    </source>
</evidence>
<evidence type="ECO:0000256" key="1">
    <source>
        <dbReference type="PROSITE-ProRule" id="PRU00047"/>
    </source>
</evidence>
<dbReference type="PANTHER" id="PTHR31286:SF99">
    <property type="entry name" value="DUF4283 DOMAIN-CONTAINING PROTEIN"/>
    <property type="match status" value="1"/>
</dbReference>
<dbReference type="GO" id="GO:0008270">
    <property type="term" value="F:zinc ion binding"/>
    <property type="evidence" value="ECO:0007669"/>
    <property type="project" value="UniProtKB-KW"/>
</dbReference>
<dbReference type="PROSITE" id="PS50158">
    <property type="entry name" value="ZF_CCHC"/>
    <property type="match status" value="1"/>
</dbReference>